<name>A0A1M4YIT3_9BACT</name>
<dbReference type="OrthoDB" id="5540030at2"/>
<dbReference type="AlphaFoldDB" id="A0A1M4YIT3"/>
<reference evidence="3" key="1">
    <citation type="submission" date="2016-11" db="EMBL/GenBank/DDBJ databases">
        <authorList>
            <person name="Varghese N."/>
            <person name="Submissions S."/>
        </authorList>
    </citation>
    <scope>NUCLEOTIDE SEQUENCE [LARGE SCALE GENOMIC DNA]</scope>
    <source>
        <strain evidence="3">DSM 9756</strain>
    </source>
</reference>
<evidence type="ECO:0000313" key="3">
    <source>
        <dbReference type="Proteomes" id="UP000184076"/>
    </source>
</evidence>
<keyword evidence="1" id="KW-0732">Signal</keyword>
<accession>A0A1M4YIT3</accession>
<dbReference type="EMBL" id="FQVB01000010">
    <property type="protein sequence ID" value="SHF05610.1"/>
    <property type="molecule type" value="Genomic_DNA"/>
</dbReference>
<evidence type="ECO:0000313" key="2">
    <source>
        <dbReference type="EMBL" id="SHF05610.1"/>
    </source>
</evidence>
<dbReference type="STRING" id="1121391.SAMN02745206_01271"/>
<dbReference type="Proteomes" id="UP000184076">
    <property type="component" value="Unassembled WGS sequence"/>
</dbReference>
<gene>
    <name evidence="2" type="ORF">SAMN02745206_01271</name>
</gene>
<protein>
    <recommendedName>
        <fullName evidence="4">DUF5666 domain-containing protein</fullName>
    </recommendedName>
</protein>
<proteinExistence type="predicted"/>
<dbReference type="Pfam" id="PF19135">
    <property type="entry name" value="DUF5818"/>
    <property type="match status" value="1"/>
</dbReference>
<evidence type="ECO:0000256" key="1">
    <source>
        <dbReference type="SAM" id="SignalP"/>
    </source>
</evidence>
<evidence type="ECO:0008006" key="4">
    <source>
        <dbReference type="Google" id="ProtNLM"/>
    </source>
</evidence>
<sequence>MQNVRSFKLFVVLAAFLFALTAVAPLAMADEVTVTGQIQVQGETVTLQADDGAYVLQGGDAAQFADQKVQVTGDLAESDGQKVIQVKEVKPAE</sequence>
<keyword evidence="3" id="KW-1185">Reference proteome</keyword>
<dbReference type="InterPro" id="IPR043856">
    <property type="entry name" value="DUF5818"/>
</dbReference>
<feature type="chain" id="PRO_5012612367" description="DUF5666 domain-containing protein" evidence="1">
    <location>
        <begin position="30"/>
        <end position="93"/>
    </location>
</feature>
<organism evidence="2 3">
    <name type="scientific">Desulfacinum infernum DSM 9756</name>
    <dbReference type="NCBI Taxonomy" id="1121391"/>
    <lineage>
        <taxon>Bacteria</taxon>
        <taxon>Pseudomonadati</taxon>
        <taxon>Thermodesulfobacteriota</taxon>
        <taxon>Syntrophobacteria</taxon>
        <taxon>Syntrophobacterales</taxon>
        <taxon>Syntrophobacteraceae</taxon>
        <taxon>Desulfacinum</taxon>
    </lineage>
</organism>
<dbReference type="RefSeq" id="WP_073038034.1">
    <property type="nucleotide sequence ID" value="NZ_FQVB01000010.1"/>
</dbReference>
<feature type="signal peptide" evidence="1">
    <location>
        <begin position="1"/>
        <end position="29"/>
    </location>
</feature>